<reference evidence="1 2" key="1">
    <citation type="submission" date="2016-08" db="EMBL/GenBank/DDBJ databases">
        <authorList>
            <person name="Seilhamer J.J."/>
        </authorList>
    </citation>
    <scope>NUCLEOTIDE SEQUENCE [LARGE SCALE GENOMIC DNA]</scope>
    <source>
        <strain evidence="1 2">BRTC-1</strain>
    </source>
</reference>
<evidence type="ECO:0000313" key="1">
    <source>
        <dbReference type="EMBL" id="AOA58685.1"/>
    </source>
</evidence>
<gene>
    <name evidence="1" type="ORF">BFG52_10185</name>
</gene>
<accession>A0A1B2M0I2</accession>
<dbReference type="EMBL" id="CP016895">
    <property type="protein sequence ID" value="AOA58685.1"/>
    <property type="molecule type" value="Genomic_DNA"/>
</dbReference>
<sequence length="72" mass="8621">MRWVFEIYKSMQYRIANHTVGYIENKIIKSVFRNRFSQRIEPSASRKKLVQICRSKISNEGVKEDEDVNKNL</sequence>
<proteinExistence type="predicted"/>
<dbReference type="Proteomes" id="UP000093391">
    <property type="component" value="Chromosome"/>
</dbReference>
<organism evidence="1 2">
    <name type="scientific">Acinetobacter larvae</name>
    <dbReference type="NCBI Taxonomy" id="1789224"/>
    <lineage>
        <taxon>Bacteria</taxon>
        <taxon>Pseudomonadati</taxon>
        <taxon>Pseudomonadota</taxon>
        <taxon>Gammaproteobacteria</taxon>
        <taxon>Moraxellales</taxon>
        <taxon>Moraxellaceae</taxon>
        <taxon>Acinetobacter</taxon>
    </lineage>
</organism>
<dbReference type="AlphaFoldDB" id="A0A1B2M0I2"/>
<evidence type="ECO:0000313" key="2">
    <source>
        <dbReference type="Proteomes" id="UP000093391"/>
    </source>
</evidence>
<protein>
    <submittedName>
        <fullName evidence="1">Uncharacterized protein</fullName>
    </submittedName>
</protein>
<keyword evidence="2" id="KW-1185">Reference proteome</keyword>
<dbReference type="KEGG" id="ala:BFG52_10185"/>
<name>A0A1B2M0I2_9GAMM</name>